<dbReference type="AlphaFoldDB" id="A0A1G7QU35"/>
<keyword evidence="5 7" id="KW-0808">Transferase</keyword>
<dbReference type="EC" id="2.4.1.21" evidence="7"/>
<dbReference type="Pfam" id="PF00534">
    <property type="entry name" value="Glycos_transf_1"/>
    <property type="match status" value="1"/>
</dbReference>
<reference evidence="10 11" key="1">
    <citation type="submission" date="2016-10" db="EMBL/GenBank/DDBJ databases">
        <authorList>
            <person name="de Groot N.N."/>
        </authorList>
    </citation>
    <scope>NUCLEOTIDE SEQUENCE [LARGE SCALE GENOMIC DNA]</scope>
    <source>
        <strain evidence="10 11">ATCC BAA-466</strain>
    </source>
</reference>
<evidence type="ECO:0000256" key="3">
    <source>
        <dbReference type="ARBA" id="ARBA00010281"/>
    </source>
</evidence>
<evidence type="ECO:0000256" key="4">
    <source>
        <dbReference type="ARBA" id="ARBA00022676"/>
    </source>
</evidence>
<dbReference type="NCBIfam" id="TIGR02095">
    <property type="entry name" value="glgA"/>
    <property type="match status" value="1"/>
</dbReference>
<dbReference type="HAMAP" id="MF_00484">
    <property type="entry name" value="Glycogen_synth"/>
    <property type="match status" value="1"/>
</dbReference>
<dbReference type="CDD" id="cd03791">
    <property type="entry name" value="GT5_Glycogen_synthase_DULL1-like"/>
    <property type="match status" value="1"/>
</dbReference>
<dbReference type="Gene3D" id="3.40.50.2000">
    <property type="entry name" value="Glycogen Phosphorylase B"/>
    <property type="match status" value="2"/>
</dbReference>
<evidence type="ECO:0000256" key="6">
    <source>
        <dbReference type="ARBA" id="ARBA00023056"/>
    </source>
</evidence>
<dbReference type="PANTHER" id="PTHR45825">
    <property type="entry name" value="GRANULE-BOUND STARCH SYNTHASE 1, CHLOROPLASTIC/AMYLOPLASTIC"/>
    <property type="match status" value="1"/>
</dbReference>
<dbReference type="InterPro" id="IPR001296">
    <property type="entry name" value="Glyco_trans_1"/>
</dbReference>
<keyword evidence="6 7" id="KW-0320">Glycogen biosynthesis</keyword>
<evidence type="ECO:0000313" key="11">
    <source>
        <dbReference type="Proteomes" id="UP000199708"/>
    </source>
</evidence>
<dbReference type="GO" id="GO:0004373">
    <property type="term" value="F:alpha-1,4-glucan glucosyltransferase (UDP-glucose donor) activity"/>
    <property type="evidence" value="ECO:0007669"/>
    <property type="project" value="InterPro"/>
</dbReference>
<dbReference type="SUPFAM" id="SSF53756">
    <property type="entry name" value="UDP-Glycosyltransferase/glycogen phosphorylase"/>
    <property type="match status" value="1"/>
</dbReference>
<sequence>MKILFASAEAAPFFKTGGLGDVSYALPKELAKDTSIDIRVVLPLYSQMSQEYSEQVEEIAHFRFQLGQRNVYCGIKQLCYQGVIYYFIDNLAYFDRAGLYGEWDDGERFAYFSTAIIEMLEVIDWIPDIIHCNDWQTAMVPALLVDRYHWKQSLQHIRKVLTIHNLRFQGIYDAAMLPNVFGTGYNAFTEDGLKFGDQMNFLKGGINFADRVTTVSPTYAKEILTPEFGEGLDPVLRVNEWKLRGIINGIDQASNDPKTDKFLSHHYDAKNISNKVKLKTNLQAFLSLEQDENVPLIGIVSRLTDQKGMQLVEQVLDDLLQQKVQMVILGTGDQRFEDSFRYFENKYPSQFRACIQFDINLAQQIYAASDLFLMPSAFEPCGLSQMIAMRYGTLPLVHETGGLKDTVEAYNKFTGQGTGFSFHGFNRDNLLFTLNMALDTYFNHKDAWQHLIVQAMEKDFSWSVPAKAYKKIYDDLLKETIILN</sequence>
<dbReference type="InterPro" id="IPR011835">
    <property type="entry name" value="GS/SS"/>
</dbReference>
<accession>A0A1G7QU35</accession>
<comment type="similarity">
    <text evidence="3 7">Belongs to the glycosyltransferase 1 family. Bacterial/plant glycogen synthase subfamily.</text>
</comment>
<dbReference type="GO" id="GO:0009011">
    <property type="term" value="F:alpha-1,4-glucan glucosyltransferase (ADP-glucose donor) activity"/>
    <property type="evidence" value="ECO:0007669"/>
    <property type="project" value="UniProtKB-UniRule"/>
</dbReference>
<dbReference type="OrthoDB" id="9808590at2"/>
<proteinExistence type="inferred from homology"/>
<evidence type="ECO:0000259" key="9">
    <source>
        <dbReference type="Pfam" id="PF08323"/>
    </source>
</evidence>
<feature type="domain" description="Starch synthase catalytic" evidence="9">
    <location>
        <begin position="2"/>
        <end position="237"/>
    </location>
</feature>
<feature type="binding site" evidence="7">
    <location>
        <position position="15"/>
    </location>
    <ligand>
        <name>ADP-alpha-D-glucose</name>
        <dbReference type="ChEBI" id="CHEBI:57498"/>
    </ligand>
</feature>
<keyword evidence="11" id="KW-1185">Reference proteome</keyword>
<protein>
    <recommendedName>
        <fullName evidence="7">Glycogen synthase</fullName>
        <ecNumber evidence="7">2.4.1.21</ecNumber>
    </recommendedName>
    <alternativeName>
        <fullName evidence="7">Starch [bacterial glycogen] synthase</fullName>
    </alternativeName>
</protein>
<name>A0A1G7QU35_9LACT</name>
<dbReference type="EMBL" id="FNCK01000002">
    <property type="protein sequence ID" value="SDG02032.1"/>
    <property type="molecule type" value="Genomic_DNA"/>
</dbReference>
<dbReference type="Proteomes" id="UP000199708">
    <property type="component" value="Unassembled WGS sequence"/>
</dbReference>
<evidence type="ECO:0000256" key="1">
    <source>
        <dbReference type="ARBA" id="ARBA00001478"/>
    </source>
</evidence>
<gene>
    <name evidence="7" type="primary">glgA</name>
    <name evidence="10" type="ORF">SAMN05421791_102220</name>
</gene>
<dbReference type="InterPro" id="IPR013534">
    <property type="entry name" value="Starch_synth_cat_dom"/>
</dbReference>
<evidence type="ECO:0000256" key="7">
    <source>
        <dbReference type="HAMAP-Rule" id="MF_00484"/>
    </source>
</evidence>
<evidence type="ECO:0000313" key="10">
    <source>
        <dbReference type="EMBL" id="SDG02032.1"/>
    </source>
</evidence>
<feature type="domain" description="Glycosyl transferase family 1" evidence="8">
    <location>
        <begin position="289"/>
        <end position="430"/>
    </location>
</feature>
<evidence type="ECO:0000256" key="5">
    <source>
        <dbReference type="ARBA" id="ARBA00022679"/>
    </source>
</evidence>
<evidence type="ECO:0000259" key="8">
    <source>
        <dbReference type="Pfam" id="PF00534"/>
    </source>
</evidence>
<evidence type="ECO:0000256" key="2">
    <source>
        <dbReference type="ARBA" id="ARBA00002764"/>
    </source>
</evidence>
<keyword evidence="4 7" id="KW-0328">Glycosyltransferase</keyword>
<dbReference type="STRING" id="120956.SAMN05421791_102220"/>
<comment type="catalytic activity">
    <reaction evidence="1 7">
        <text>[(1-&gt;4)-alpha-D-glucosyl](n) + ADP-alpha-D-glucose = [(1-&gt;4)-alpha-D-glucosyl](n+1) + ADP + H(+)</text>
        <dbReference type="Rhea" id="RHEA:18189"/>
        <dbReference type="Rhea" id="RHEA-COMP:9584"/>
        <dbReference type="Rhea" id="RHEA-COMP:9587"/>
        <dbReference type="ChEBI" id="CHEBI:15378"/>
        <dbReference type="ChEBI" id="CHEBI:15444"/>
        <dbReference type="ChEBI" id="CHEBI:57498"/>
        <dbReference type="ChEBI" id="CHEBI:456216"/>
        <dbReference type="EC" id="2.4.1.21"/>
    </reaction>
</comment>
<dbReference type="GO" id="GO:0005978">
    <property type="term" value="P:glycogen biosynthetic process"/>
    <property type="evidence" value="ECO:0007669"/>
    <property type="project" value="UniProtKB-UniRule"/>
</dbReference>
<dbReference type="RefSeq" id="WP_090289302.1">
    <property type="nucleotide sequence ID" value="NZ_FNCK01000002.1"/>
</dbReference>
<dbReference type="PANTHER" id="PTHR45825:SF11">
    <property type="entry name" value="ALPHA AMYLASE DOMAIN-CONTAINING PROTEIN"/>
    <property type="match status" value="1"/>
</dbReference>
<comment type="function">
    <text evidence="2 7">Synthesizes alpha-1,4-glucan chains using ADP-glucose.</text>
</comment>
<dbReference type="UniPathway" id="UPA00164"/>
<dbReference type="NCBIfam" id="NF001898">
    <property type="entry name" value="PRK00654.1-1"/>
    <property type="match status" value="1"/>
</dbReference>
<organism evidence="10 11">
    <name type="scientific">Facklamia miroungae</name>
    <dbReference type="NCBI Taxonomy" id="120956"/>
    <lineage>
        <taxon>Bacteria</taxon>
        <taxon>Bacillati</taxon>
        <taxon>Bacillota</taxon>
        <taxon>Bacilli</taxon>
        <taxon>Lactobacillales</taxon>
        <taxon>Aerococcaceae</taxon>
        <taxon>Facklamia</taxon>
    </lineage>
</organism>
<dbReference type="Pfam" id="PF08323">
    <property type="entry name" value="Glyco_transf_5"/>
    <property type="match status" value="1"/>
</dbReference>
<comment type="pathway">
    <text evidence="7">Glycan biosynthesis; glycogen biosynthesis.</text>
</comment>